<dbReference type="EMBL" id="LCRX01000004">
    <property type="protein sequence ID" value="KKW42668.1"/>
    <property type="molecule type" value="Genomic_DNA"/>
</dbReference>
<evidence type="ECO:0000313" key="2">
    <source>
        <dbReference type="Proteomes" id="UP000033870"/>
    </source>
</evidence>
<comment type="caution">
    <text evidence="1">The sequence shown here is derived from an EMBL/GenBank/DDBJ whole genome shotgun (WGS) entry which is preliminary data.</text>
</comment>
<organism evidence="1 2">
    <name type="scientific">Candidatus Magasanikbacteria bacterium GW2011_GWA2_56_11</name>
    <dbReference type="NCBI Taxonomy" id="1619044"/>
    <lineage>
        <taxon>Bacteria</taxon>
        <taxon>Candidatus Magasanikiibacteriota</taxon>
    </lineage>
</organism>
<sequence>MSIEIKVTTKTGVIITGTVEVGTTVANVRIEAKGVPLNRAVLLAALETLGQAFEKDGAKGGES</sequence>
<evidence type="ECO:0000313" key="1">
    <source>
        <dbReference type="EMBL" id="KKW42668.1"/>
    </source>
</evidence>
<gene>
    <name evidence="1" type="ORF">UY92_C0004G0004</name>
</gene>
<dbReference type="Proteomes" id="UP000033870">
    <property type="component" value="Unassembled WGS sequence"/>
</dbReference>
<dbReference type="AlphaFoldDB" id="A0A0G1YGX0"/>
<accession>A0A0G1YGX0</accession>
<protein>
    <submittedName>
        <fullName evidence="1">Uncharacterized protein</fullName>
    </submittedName>
</protein>
<proteinExistence type="predicted"/>
<reference evidence="1 2" key="1">
    <citation type="journal article" date="2015" name="Nature">
        <title>rRNA introns, odd ribosomes, and small enigmatic genomes across a large radiation of phyla.</title>
        <authorList>
            <person name="Brown C.T."/>
            <person name="Hug L.A."/>
            <person name="Thomas B.C."/>
            <person name="Sharon I."/>
            <person name="Castelle C.J."/>
            <person name="Singh A."/>
            <person name="Wilkins M.J."/>
            <person name="Williams K.H."/>
            <person name="Banfield J.F."/>
        </authorList>
    </citation>
    <scope>NUCLEOTIDE SEQUENCE [LARGE SCALE GENOMIC DNA]</scope>
</reference>
<name>A0A0G1YGX0_9BACT</name>